<comment type="subcellular location">
    <subcellularLocation>
        <location evidence="1">Nucleus</location>
    </subcellularLocation>
</comment>
<evidence type="ECO:0000256" key="3">
    <source>
        <dbReference type="ARBA" id="ARBA00023242"/>
    </source>
</evidence>
<evidence type="ECO:0000256" key="4">
    <source>
        <dbReference type="SAM" id="MobiDB-lite"/>
    </source>
</evidence>
<dbReference type="PANTHER" id="PTHR13213:SF2">
    <property type="entry name" value="MYB-BINDING PROTEIN 1A"/>
    <property type="match status" value="1"/>
</dbReference>
<dbReference type="GO" id="GO:0005730">
    <property type="term" value="C:nucleolus"/>
    <property type="evidence" value="ECO:0007669"/>
    <property type="project" value="InterPro"/>
</dbReference>
<dbReference type="InterPro" id="IPR016024">
    <property type="entry name" value="ARM-type_fold"/>
</dbReference>
<feature type="compositionally biased region" description="Acidic residues" evidence="4">
    <location>
        <begin position="645"/>
        <end position="688"/>
    </location>
</feature>
<feature type="region of interest" description="Disordered" evidence="4">
    <location>
        <begin position="1041"/>
        <end position="1074"/>
    </location>
</feature>
<dbReference type="EMBL" id="GEDV01009507">
    <property type="protein sequence ID" value="JAP79050.1"/>
    <property type="molecule type" value="Transcribed_RNA"/>
</dbReference>
<evidence type="ECO:0000256" key="2">
    <source>
        <dbReference type="ARBA" id="ARBA00006809"/>
    </source>
</evidence>
<keyword evidence="3" id="KW-0539">Nucleus</keyword>
<proteinExistence type="inferred from homology"/>
<dbReference type="SUPFAM" id="SSF48371">
    <property type="entry name" value="ARM repeat"/>
    <property type="match status" value="2"/>
</dbReference>
<name>A0A131YKT4_RHIAP</name>
<dbReference type="GO" id="GO:0003714">
    <property type="term" value="F:transcription corepressor activity"/>
    <property type="evidence" value="ECO:0007669"/>
    <property type="project" value="TreeGrafter"/>
</dbReference>
<evidence type="ECO:0000313" key="5">
    <source>
        <dbReference type="EMBL" id="JAP79050.1"/>
    </source>
</evidence>
<dbReference type="AlphaFoldDB" id="A0A131YKT4"/>
<feature type="region of interest" description="Disordered" evidence="4">
    <location>
        <begin position="640"/>
        <end position="690"/>
    </location>
</feature>
<reference evidence="5" key="1">
    <citation type="journal article" date="2016" name="Ticks Tick Borne Dis.">
        <title>De novo assembly and annotation of the salivary gland transcriptome of Rhipicephalus appendiculatus male and female ticks during blood feeding.</title>
        <authorList>
            <person name="de Castro M.H."/>
            <person name="de Klerk D."/>
            <person name="Pienaar R."/>
            <person name="Latif A.A."/>
            <person name="Rees D.J."/>
            <person name="Mans B.J."/>
        </authorList>
    </citation>
    <scope>NUCLEOTIDE SEQUENCE</scope>
    <source>
        <tissue evidence="5">Salivary glands</tissue>
    </source>
</reference>
<evidence type="ECO:0000256" key="1">
    <source>
        <dbReference type="ARBA" id="ARBA00004123"/>
    </source>
</evidence>
<dbReference type="InterPro" id="IPR007015">
    <property type="entry name" value="DNA_pol_V/MYBBP1A"/>
</dbReference>
<dbReference type="GO" id="GO:0043565">
    <property type="term" value="F:sequence-specific DNA binding"/>
    <property type="evidence" value="ECO:0007669"/>
    <property type="project" value="TreeGrafter"/>
</dbReference>
<accession>A0A131YKT4</accession>
<dbReference type="PANTHER" id="PTHR13213">
    <property type="entry name" value="MYB-BINDING PROTEIN 1A FAMILY MEMBER"/>
    <property type="match status" value="1"/>
</dbReference>
<comment type="similarity">
    <text evidence="2">Belongs to the MYBBP1A family.</text>
</comment>
<protein>
    <submittedName>
        <fullName evidence="5">DNA polymerase phi</fullName>
    </submittedName>
</protein>
<sequence length="1074" mass="119214">MHGNDSEAAGNNAERQQKSRFLDAFYKLADTTLEGRVSGAETVIKELVKSSEESDSSDKLQYTIDRLIKGLPSTRKCARVGFAATLVEVLRAFPDATAEQVQACILKYLPEDTKEDKNHVILARGLVLAALVRSGKAVEAAGSVAKEVLELGMRYSHLQLMACDIFKELLNQVNEKKFKKKVWPELQEMLSCGWEDCTPLKLYVLVQAASRFPSMVDGAFLQQNWGCDSILDKPNYTHIVQILQKSTVVHPNVHPVCTLILQAVISTKGFKKFWKSLTDEGLLASRRDEHVFLAVQLVKWCLPQLTTTDKVEIVLSPELRKQVIHALSNNWHVLHSISCNLAQFLVELAKKSEDAQIQVAILGFFVQPPGTILIDHITKMKIIHDILITAKPECVQWYAEFLKGIARLEDREGPPHLLKPQREAFEQLSNLLHLPAMAADVDFRTDIVHFLLDAYTARVHRKDSAQGEAVRKLFQSAVLKSIVPLKKTQLTEFVDFLTSLLLRIKASLGDGASADIKKCLKKTKHTLDKIDSASGLDESVATAFKVLLLYLTILTALGISDDPSSLQEVCSSARDLVNETSETEEEHKAKWVQLVVDLALSMLSMQSLHVRAIATAAFAHLHNQLSDEALGLLLDVFSPKKSDDKEEEEDSDDDEEMDDGAEGGEESQSEESEEDSDVELEDNSDPDEELRSRLRAALGSAAADEEDSSAEDVVPTDDQMFELDGAIAEAFRGRLRPANKEKSKERTVSIHFQTRCLNLLNNYAKSGVAPLHHLVQIAATLVKASSSNALRGSHEVLNVISDTLHVISGTRKFGTISDVRSDIESLASTVMEQVNLVSHVGMKNALSSLCAFLVRCHKKICSELAIKKVDKHWYMPLYMKTLDSYLDENSHISPQLFVKLMEAYPEHCLDFVEHLVPRATDCAERNYKRLHILGLLVAALRIVQVDASSKEKLASVLEALSELSIKLMTDMTEKSEPKQHLLVEVCDLLLLVAKQCANIGMECPIRGNNKLEQSLTSLRNTKMSKRKPLKAKLAALLKGVQTTSVDSSAKPAKSKRKSTALNGDATPKKHARKS</sequence>
<organism evidence="5">
    <name type="scientific">Rhipicephalus appendiculatus</name>
    <name type="common">Brown ear tick</name>
    <dbReference type="NCBI Taxonomy" id="34631"/>
    <lineage>
        <taxon>Eukaryota</taxon>
        <taxon>Metazoa</taxon>
        <taxon>Ecdysozoa</taxon>
        <taxon>Arthropoda</taxon>
        <taxon>Chelicerata</taxon>
        <taxon>Arachnida</taxon>
        <taxon>Acari</taxon>
        <taxon>Parasitiformes</taxon>
        <taxon>Ixodida</taxon>
        <taxon>Ixodoidea</taxon>
        <taxon>Ixodidae</taxon>
        <taxon>Rhipicephalinae</taxon>
        <taxon>Rhipicephalus</taxon>
        <taxon>Rhipicephalus</taxon>
    </lineage>
</organism>
<dbReference type="GO" id="GO:0003723">
    <property type="term" value="F:RNA binding"/>
    <property type="evidence" value="ECO:0007669"/>
    <property type="project" value="TreeGrafter"/>
</dbReference>
<dbReference type="Pfam" id="PF04931">
    <property type="entry name" value="DNA_pol_phi"/>
    <property type="match status" value="1"/>
</dbReference>